<keyword evidence="4" id="KW-1185">Reference proteome</keyword>
<evidence type="ECO:0000256" key="1">
    <source>
        <dbReference type="SAM" id="MobiDB-lite"/>
    </source>
</evidence>
<protein>
    <submittedName>
        <fullName evidence="2">Uncharacterized protein</fullName>
    </submittedName>
</protein>
<dbReference type="EMBL" id="CAJNNV010000270">
    <property type="protein sequence ID" value="CAE8582038.1"/>
    <property type="molecule type" value="Genomic_DNA"/>
</dbReference>
<comment type="caution">
    <text evidence="2">The sequence shown here is derived from an EMBL/GenBank/DDBJ whole genome shotgun (WGS) entry which is preliminary data.</text>
</comment>
<dbReference type="AlphaFoldDB" id="A0A813D6D8"/>
<proteinExistence type="predicted"/>
<accession>A0A813D6D8</accession>
<feature type="compositionally biased region" description="Basic and acidic residues" evidence="1">
    <location>
        <begin position="71"/>
        <end position="87"/>
    </location>
</feature>
<dbReference type="Proteomes" id="UP000626109">
    <property type="component" value="Unassembled WGS sequence"/>
</dbReference>
<dbReference type="Proteomes" id="UP000654075">
    <property type="component" value="Unassembled WGS sequence"/>
</dbReference>
<organism evidence="2 4">
    <name type="scientific">Polarella glacialis</name>
    <name type="common">Dinoflagellate</name>
    <dbReference type="NCBI Taxonomy" id="89957"/>
    <lineage>
        <taxon>Eukaryota</taxon>
        <taxon>Sar</taxon>
        <taxon>Alveolata</taxon>
        <taxon>Dinophyceae</taxon>
        <taxon>Suessiales</taxon>
        <taxon>Suessiaceae</taxon>
        <taxon>Polarella</taxon>
    </lineage>
</organism>
<evidence type="ECO:0000313" key="4">
    <source>
        <dbReference type="Proteomes" id="UP000654075"/>
    </source>
</evidence>
<evidence type="ECO:0000313" key="2">
    <source>
        <dbReference type="EMBL" id="CAE8582038.1"/>
    </source>
</evidence>
<feature type="compositionally biased region" description="Acidic residues" evidence="1">
    <location>
        <begin position="56"/>
        <end position="70"/>
    </location>
</feature>
<dbReference type="EMBL" id="CAJNNW010025773">
    <property type="protein sequence ID" value="CAE8679562.1"/>
    <property type="molecule type" value="Genomic_DNA"/>
</dbReference>
<gene>
    <name evidence="2" type="ORF">PGLA1383_LOCUS1042</name>
    <name evidence="3" type="ORF">PGLA2088_LOCUS21420</name>
</gene>
<feature type="compositionally biased region" description="Basic and acidic residues" evidence="1">
    <location>
        <begin position="40"/>
        <end position="50"/>
    </location>
</feature>
<feature type="region of interest" description="Disordered" evidence="1">
    <location>
        <begin position="40"/>
        <end position="91"/>
    </location>
</feature>
<sequence>MACGTTLAAKMAWFSSVSPPMTITYASLDLRIMRAAAKMDRKAAGDKDASTRASSMDEDLDADGDKDEGECDRKEAVHSQTEGAERDEIQDEEEDFLAKRKIECLVSLSTDTVSTADDHSDEQSILNDYSPREEETTFAAEHFVGHWKDSSGNLVQVHMSADEGSPSGMQVTAIMQKPPRRDIQMNVWQALGSEKSWRCGEALLDADLSSAKLLTWRFHDGRTSVWAWQRPERRQSGNSEALDSLLAEASQARMMHCQQQVMLPLWHLPTPETRASS</sequence>
<reference evidence="2" key="1">
    <citation type="submission" date="2021-02" db="EMBL/GenBank/DDBJ databases">
        <authorList>
            <person name="Dougan E. K."/>
            <person name="Rhodes N."/>
            <person name="Thang M."/>
            <person name="Chan C."/>
        </authorList>
    </citation>
    <scope>NUCLEOTIDE SEQUENCE</scope>
</reference>
<evidence type="ECO:0000313" key="3">
    <source>
        <dbReference type="EMBL" id="CAE8679562.1"/>
    </source>
</evidence>
<name>A0A813D6D8_POLGL</name>